<reference evidence="3" key="1">
    <citation type="submission" date="2016-10" db="EMBL/GenBank/DDBJ databases">
        <authorList>
            <person name="Varghese N."/>
            <person name="Submissions S."/>
        </authorList>
    </citation>
    <scope>NUCLEOTIDE SEQUENCE [LARGE SCALE GENOMIC DNA]</scope>
    <source>
        <strain evidence="3">DSM 24767</strain>
    </source>
</reference>
<sequence>MATESSAAVDSISLLEQVVLLGVTELHREGETPVKTPKIRRICKTQIVSDESRVVGSVSEADVIRSLYRLEDEGLVDETDADRTSPTGKGRPVYELAVEPETVYEGVDDELSGGPGSN</sequence>
<feature type="region of interest" description="Disordered" evidence="1">
    <location>
        <begin position="75"/>
        <end position="118"/>
    </location>
</feature>
<dbReference type="AlphaFoldDB" id="A0A1H0ZET7"/>
<dbReference type="Proteomes" id="UP000198848">
    <property type="component" value="Unassembled WGS sequence"/>
</dbReference>
<dbReference type="EMBL" id="FNLC01000001">
    <property type="protein sequence ID" value="SDQ25923.1"/>
    <property type="molecule type" value="Genomic_DNA"/>
</dbReference>
<organism evidence="2 3">
    <name type="scientific">Natronobacterium texcoconense</name>
    <dbReference type="NCBI Taxonomy" id="1095778"/>
    <lineage>
        <taxon>Archaea</taxon>
        <taxon>Methanobacteriati</taxon>
        <taxon>Methanobacteriota</taxon>
        <taxon>Stenosarchaea group</taxon>
        <taxon>Halobacteria</taxon>
        <taxon>Halobacteriales</taxon>
        <taxon>Natrialbaceae</taxon>
        <taxon>Natronobacterium</taxon>
    </lineage>
</organism>
<evidence type="ECO:0000256" key="1">
    <source>
        <dbReference type="SAM" id="MobiDB-lite"/>
    </source>
</evidence>
<gene>
    <name evidence="2" type="ORF">SAMN04489842_0255</name>
</gene>
<name>A0A1H0ZET7_NATTX</name>
<dbReference type="STRING" id="1095778.SAMN04489842_0255"/>
<evidence type="ECO:0000313" key="3">
    <source>
        <dbReference type="Proteomes" id="UP000198848"/>
    </source>
</evidence>
<dbReference type="OrthoDB" id="217868at2157"/>
<protein>
    <submittedName>
        <fullName evidence="2">Uncharacterized protein</fullName>
    </submittedName>
</protein>
<accession>A0A1H0ZET7</accession>
<proteinExistence type="predicted"/>
<dbReference type="RefSeq" id="WP_090376166.1">
    <property type="nucleotide sequence ID" value="NZ_FNLC01000001.1"/>
</dbReference>
<keyword evidence="3" id="KW-1185">Reference proteome</keyword>
<evidence type="ECO:0000313" key="2">
    <source>
        <dbReference type="EMBL" id="SDQ25923.1"/>
    </source>
</evidence>